<dbReference type="SUPFAM" id="SSF52540">
    <property type="entry name" value="P-loop containing nucleoside triphosphate hydrolases"/>
    <property type="match status" value="1"/>
</dbReference>
<gene>
    <name evidence="5" type="ORF">METZ01_LOCUS48201</name>
</gene>
<name>A0A381RZF3_9ZZZZ</name>
<dbReference type="PROSITE" id="PS50893">
    <property type="entry name" value="ABC_TRANSPORTER_2"/>
    <property type="match status" value="1"/>
</dbReference>
<dbReference type="SMART" id="SM00382">
    <property type="entry name" value="AAA"/>
    <property type="match status" value="1"/>
</dbReference>
<dbReference type="InterPro" id="IPR003593">
    <property type="entry name" value="AAA+_ATPase"/>
</dbReference>
<dbReference type="CDD" id="cd03230">
    <property type="entry name" value="ABC_DR_subfamily_A"/>
    <property type="match status" value="1"/>
</dbReference>
<evidence type="ECO:0000313" key="5">
    <source>
        <dbReference type="EMBL" id="SUZ95347.1"/>
    </source>
</evidence>
<evidence type="ECO:0000256" key="2">
    <source>
        <dbReference type="ARBA" id="ARBA00022741"/>
    </source>
</evidence>
<evidence type="ECO:0000256" key="3">
    <source>
        <dbReference type="ARBA" id="ARBA00022840"/>
    </source>
</evidence>
<evidence type="ECO:0000259" key="4">
    <source>
        <dbReference type="PROSITE" id="PS50893"/>
    </source>
</evidence>
<protein>
    <recommendedName>
        <fullName evidence="4">ABC transporter domain-containing protein</fullName>
    </recommendedName>
</protein>
<evidence type="ECO:0000256" key="1">
    <source>
        <dbReference type="ARBA" id="ARBA00022448"/>
    </source>
</evidence>
<keyword evidence="2" id="KW-0547">Nucleotide-binding</keyword>
<accession>A0A381RZF3</accession>
<keyword evidence="3" id="KW-0067">ATP-binding</keyword>
<dbReference type="GO" id="GO:0016887">
    <property type="term" value="F:ATP hydrolysis activity"/>
    <property type="evidence" value="ECO:0007669"/>
    <property type="project" value="InterPro"/>
</dbReference>
<dbReference type="InterPro" id="IPR003439">
    <property type="entry name" value="ABC_transporter-like_ATP-bd"/>
</dbReference>
<dbReference type="EMBL" id="UINC01002317">
    <property type="protein sequence ID" value="SUZ95347.1"/>
    <property type="molecule type" value="Genomic_DNA"/>
</dbReference>
<dbReference type="PANTHER" id="PTHR42939:SF1">
    <property type="entry name" value="ABC TRANSPORTER ATP-BINDING PROTEIN ALBC-RELATED"/>
    <property type="match status" value="1"/>
</dbReference>
<dbReference type="AlphaFoldDB" id="A0A381RZF3"/>
<dbReference type="Pfam" id="PF00005">
    <property type="entry name" value="ABC_tran"/>
    <property type="match status" value="1"/>
</dbReference>
<proteinExistence type="predicted"/>
<reference evidence="5" key="1">
    <citation type="submission" date="2018-05" db="EMBL/GenBank/DDBJ databases">
        <authorList>
            <person name="Lanie J.A."/>
            <person name="Ng W.-L."/>
            <person name="Kazmierczak K.M."/>
            <person name="Andrzejewski T.M."/>
            <person name="Davidsen T.M."/>
            <person name="Wayne K.J."/>
            <person name="Tettelin H."/>
            <person name="Glass J.I."/>
            <person name="Rusch D."/>
            <person name="Podicherti R."/>
            <person name="Tsui H.-C.T."/>
            <person name="Winkler M.E."/>
        </authorList>
    </citation>
    <scope>NUCLEOTIDE SEQUENCE</scope>
</reference>
<feature type="domain" description="ABC transporter" evidence="4">
    <location>
        <begin position="2"/>
        <end position="226"/>
    </location>
</feature>
<dbReference type="Gene3D" id="3.40.50.300">
    <property type="entry name" value="P-loop containing nucleotide triphosphate hydrolases"/>
    <property type="match status" value="1"/>
</dbReference>
<dbReference type="GO" id="GO:0005524">
    <property type="term" value="F:ATP binding"/>
    <property type="evidence" value="ECO:0007669"/>
    <property type="project" value="UniProtKB-KW"/>
</dbReference>
<keyword evidence="1" id="KW-0813">Transport</keyword>
<dbReference type="InterPro" id="IPR051782">
    <property type="entry name" value="ABC_Transporter_VariousFunc"/>
</dbReference>
<dbReference type="InterPro" id="IPR027417">
    <property type="entry name" value="P-loop_NTPase"/>
</dbReference>
<feature type="non-terminal residue" evidence="5">
    <location>
        <position position="1"/>
    </location>
</feature>
<organism evidence="5">
    <name type="scientific">marine metagenome</name>
    <dbReference type="NCBI Taxonomy" id="408172"/>
    <lineage>
        <taxon>unclassified sequences</taxon>
        <taxon>metagenomes</taxon>
        <taxon>ecological metagenomes</taxon>
    </lineage>
</organism>
<dbReference type="PANTHER" id="PTHR42939">
    <property type="entry name" value="ABC TRANSPORTER ATP-BINDING PROTEIN ALBC-RELATED"/>
    <property type="match status" value="1"/>
</dbReference>
<sequence>VLAVANINKSFYHNPVLNNLSFRVNDGDVIALTGKNGAGKSTLLRILARISQPDGGTVIYNDVDIFKAQASARSGILYLGHEPGLYPALSAIENIEFACRIHGAPPAAEDIITTLKNIGLSEQINDPIKIYSKGMLQRLKYALANLLPWSILFFDEPFSGLDIEGKRLALDCLNAWKANDRTMIFVTHDVEWGLSFCNRLFLLEEGNLKIDQSAGSIDVKTIVSGLQ</sequence>